<comment type="caution">
    <text evidence="8">The sequence shown here is derived from an EMBL/GenBank/DDBJ whole genome shotgun (WGS) entry which is preliminary data.</text>
</comment>
<evidence type="ECO:0000313" key="9">
    <source>
        <dbReference type="Proteomes" id="UP000248783"/>
    </source>
</evidence>
<feature type="transmembrane region" description="Helical" evidence="6">
    <location>
        <begin position="43"/>
        <end position="65"/>
    </location>
</feature>
<feature type="region of interest" description="Disordered" evidence="7">
    <location>
        <begin position="291"/>
        <end position="320"/>
    </location>
</feature>
<comment type="subcellular location">
    <subcellularLocation>
        <location evidence="6">Cell membrane</location>
        <topology evidence="6">Multi-pass membrane protein</topology>
    </subcellularLocation>
    <subcellularLocation>
        <location evidence="1">Membrane</location>
    </subcellularLocation>
</comment>
<dbReference type="PANTHER" id="PTHR23427">
    <property type="entry name" value="SURFEIT LOCUS PROTEIN"/>
    <property type="match status" value="1"/>
</dbReference>
<feature type="compositionally biased region" description="Basic residues" evidence="7">
    <location>
        <begin position="297"/>
        <end position="306"/>
    </location>
</feature>
<proteinExistence type="inferred from homology"/>
<evidence type="ECO:0000256" key="2">
    <source>
        <dbReference type="ARBA" id="ARBA00007165"/>
    </source>
</evidence>
<organism evidence="8 9">
    <name type="scientific">Xylanimonas oleitrophica</name>
    <dbReference type="NCBI Taxonomy" id="2607479"/>
    <lineage>
        <taxon>Bacteria</taxon>
        <taxon>Bacillati</taxon>
        <taxon>Actinomycetota</taxon>
        <taxon>Actinomycetes</taxon>
        <taxon>Micrococcales</taxon>
        <taxon>Promicromonosporaceae</taxon>
        <taxon>Xylanimonas</taxon>
    </lineage>
</organism>
<keyword evidence="3 6" id="KW-0812">Transmembrane</keyword>
<keyword evidence="5 6" id="KW-0472">Membrane</keyword>
<feature type="compositionally biased region" description="Pro residues" evidence="7">
    <location>
        <begin position="21"/>
        <end position="30"/>
    </location>
</feature>
<dbReference type="GO" id="GO:0005886">
    <property type="term" value="C:plasma membrane"/>
    <property type="evidence" value="ECO:0007669"/>
    <property type="project" value="UniProtKB-SubCell"/>
</dbReference>
<dbReference type="RefSeq" id="WP_111251421.1">
    <property type="nucleotide sequence ID" value="NZ_QKWH01000009.1"/>
</dbReference>
<dbReference type="AlphaFoldDB" id="A0A2W5Y3U1"/>
<sequence length="320" mass="33967">MTAEPGTSTARPGAETSRPAGGPPGPPPDPDAGVRTPRTRRQWVTLGVAAVLLAALCVAAAVWQWHRYTEREAQIALVERNYGAEPVPVEQVLPGPGAVLEAEDVWRPATLTGRYVPDATVLLRNRPVNATPGFHVLVPFETDSGLVVVVDRGFVPLGADSSQPDEVPAPPAGQVRAVVTLRADEPRTTRGAPAGQVQAISTEQVLAAAPAGAGWAEGRTVEAYGQLRSEDPAPTQSLVALTPPDLDPGSHLSYTFQWCVFALGAVGGYVLLWRRETRGSTVTAGDLLLATGEQGTRSRRPERRRRPTDEELEDALLDGP</sequence>
<reference evidence="8 9" key="1">
    <citation type="submission" date="2018-06" db="EMBL/GenBank/DDBJ databases">
        <title>Whole genome sequencing of a novel hydrocarbon degrading bacterial strain, PW21 isolated from oil contaminated produced water sample.</title>
        <authorList>
            <person name="Nagkirti P."/>
            <person name="Shaikh A."/>
            <person name="Gowdaman V."/>
            <person name="Engineer A.E."/>
            <person name="Dagar S."/>
            <person name="Dhakephalkar P.K."/>
        </authorList>
    </citation>
    <scope>NUCLEOTIDE SEQUENCE [LARGE SCALE GENOMIC DNA]</scope>
    <source>
        <strain evidence="8 9">PW21</strain>
    </source>
</reference>
<dbReference type="EMBL" id="QKWH01000009">
    <property type="protein sequence ID" value="PZR52524.1"/>
    <property type="molecule type" value="Genomic_DNA"/>
</dbReference>
<gene>
    <name evidence="8" type="ORF">DNL40_11620</name>
</gene>
<keyword evidence="4 6" id="KW-1133">Transmembrane helix</keyword>
<evidence type="ECO:0000256" key="6">
    <source>
        <dbReference type="RuleBase" id="RU363076"/>
    </source>
</evidence>
<protein>
    <recommendedName>
        <fullName evidence="6">SURF1-like protein</fullName>
    </recommendedName>
</protein>
<dbReference type="PROSITE" id="PS50895">
    <property type="entry name" value="SURF1"/>
    <property type="match status" value="1"/>
</dbReference>
<dbReference type="Proteomes" id="UP000248783">
    <property type="component" value="Unassembled WGS sequence"/>
</dbReference>
<dbReference type="PANTHER" id="PTHR23427:SF2">
    <property type="entry name" value="SURFEIT LOCUS PROTEIN 1"/>
    <property type="match status" value="1"/>
</dbReference>
<name>A0A2W5Y3U1_9MICO</name>
<evidence type="ECO:0000256" key="4">
    <source>
        <dbReference type="ARBA" id="ARBA00022989"/>
    </source>
</evidence>
<dbReference type="Pfam" id="PF02104">
    <property type="entry name" value="SURF1"/>
    <property type="match status" value="1"/>
</dbReference>
<dbReference type="InterPro" id="IPR045214">
    <property type="entry name" value="Surf1/Surf4"/>
</dbReference>
<evidence type="ECO:0000313" key="8">
    <source>
        <dbReference type="EMBL" id="PZR52524.1"/>
    </source>
</evidence>
<dbReference type="CDD" id="cd06662">
    <property type="entry name" value="SURF1"/>
    <property type="match status" value="1"/>
</dbReference>
<keyword evidence="6" id="KW-1003">Cell membrane</keyword>
<evidence type="ECO:0000256" key="3">
    <source>
        <dbReference type="ARBA" id="ARBA00022692"/>
    </source>
</evidence>
<evidence type="ECO:0000256" key="7">
    <source>
        <dbReference type="SAM" id="MobiDB-lite"/>
    </source>
</evidence>
<keyword evidence="9" id="KW-1185">Reference proteome</keyword>
<evidence type="ECO:0000256" key="5">
    <source>
        <dbReference type="ARBA" id="ARBA00023136"/>
    </source>
</evidence>
<accession>A0A2W5Y3U1</accession>
<dbReference type="InterPro" id="IPR002994">
    <property type="entry name" value="Surf1/Shy1"/>
</dbReference>
<feature type="compositionally biased region" description="Polar residues" evidence="7">
    <location>
        <begin position="1"/>
        <end position="10"/>
    </location>
</feature>
<evidence type="ECO:0000256" key="1">
    <source>
        <dbReference type="ARBA" id="ARBA00004370"/>
    </source>
</evidence>
<feature type="transmembrane region" description="Helical" evidence="6">
    <location>
        <begin position="254"/>
        <end position="272"/>
    </location>
</feature>
<comment type="similarity">
    <text evidence="2 6">Belongs to the SURF1 family.</text>
</comment>
<feature type="region of interest" description="Disordered" evidence="7">
    <location>
        <begin position="1"/>
        <end position="37"/>
    </location>
</feature>
<feature type="compositionally biased region" description="Acidic residues" evidence="7">
    <location>
        <begin position="310"/>
        <end position="320"/>
    </location>
</feature>